<dbReference type="EMBL" id="JABWDY010007379">
    <property type="protein sequence ID" value="KAF5202979.1"/>
    <property type="molecule type" value="Genomic_DNA"/>
</dbReference>
<gene>
    <name evidence="7" type="ORF">FRX31_007434</name>
</gene>
<keyword evidence="2" id="KW-0812">Transmembrane</keyword>
<keyword evidence="8" id="KW-1185">Reference proteome</keyword>
<dbReference type="GO" id="GO:0005886">
    <property type="term" value="C:plasma membrane"/>
    <property type="evidence" value="ECO:0007669"/>
    <property type="project" value="TreeGrafter"/>
</dbReference>
<feature type="domain" description="Late embryogenesis abundant protein LEA-2 subgroup" evidence="6">
    <location>
        <begin position="119"/>
        <end position="221"/>
    </location>
</feature>
<protein>
    <submittedName>
        <fullName evidence="7">Late embryogenesis abundant protein</fullName>
    </submittedName>
</protein>
<dbReference type="Proteomes" id="UP000554482">
    <property type="component" value="Unassembled WGS sequence"/>
</dbReference>
<dbReference type="Gene3D" id="3.15.10.10">
    <property type="entry name" value="Bactericidal permeability-increasing protein, domain 1"/>
    <property type="match status" value="1"/>
</dbReference>
<dbReference type="AlphaFoldDB" id="A0A7J6WZT7"/>
<evidence type="ECO:0000259" key="6">
    <source>
        <dbReference type="Pfam" id="PF03168"/>
    </source>
</evidence>
<dbReference type="PANTHER" id="PTHR31234:SF72">
    <property type="entry name" value="NDR1_HIN1-LIKE PROTEIN 6"/>
    <property type="match status" value="1"/>
</dbReference>
<dbReference type="PANTHER" id="PTHR31234">
    <property type="entry name" value="LATE EMBRYOGENESIS ABUNDANT (LEA) HYDROXYPROLINE-RICH GLYCOPROTEIN FAMILY"/>
    <property type="match status" value="1"/>
</dbReference>
<evidence type="ECO:0000256" key="4">
    <source>
        <dbReference type="ARBA" id="ARBA00023136"/>
    </source>
</evidence>
<name>A0A7J6WZT7_THATH</name>
<organism evidence="7 8">
    <name type="scientific">Thalictrum thalictroides</name>
    <name type="common">Rue-anemone</name>
    <name type="synonym">Anemone thalictroides</name>
    <dbReference type="NCBI Taxonomy" id="46969"/>
    <lineage>
        <taxon>Eukaryota</taxon>
        <taxon>Viridiplantae</taxon>
        <taxon>Streptophyta</taxon>
        <taxon>Embryophyta</taxon>
        <taxon>Tracheophyta</taxon>
        <taxon>Spermatophyta</taxon>
        <taxon>Magnoliopsida</taxon>
        <taxon>Ranunculales</taxon>
        <taxon>Ranunculaceae</taxon>
        <taxon>Thalictroideae</taxon>
        <taxon>Thalictrum</taxon>
    </lineage>
</organism>
<comment type="subcellular location">
    <subcellularLocation>
        <location evidence="1">Membrane</location>
        <topology evidence="1">Single-pass membrane protein</topology>
    </subcellularLocation>
</comment>
<comment type="caution">
    <text evidence="7">The sequence shown here is derived from an EMBL/GenBank/DDBJ whole genome shotgun (WGS) entry which is preliminary data.</text>
</comment>
<proteinExistence type="predicted"/>
<evidence type="ECO:0000256" key="3">
    <source>
        <dbReference type="ARBA" id="ARBA00022989"/>
    </source>
</evidence>
<dbReference type="Pfam" id="PF03168">
    <property type="entry name" value="LEA_2"/>
    <property type="match status" value="1"/>
</dbReference>
<keyword evidence="4" id="KW-0472">Membrane</keyword>
<evidence type="ECO:0000256" key="2">
    <source>
        <dbReference type="ARBA" id="ARBA00022692"/>
    </source>
</evidence>
<feature type="region of interest" description="Disordered" evidence="5">
    <location>
        <begin position="1"/>
        <end position="47"/>
    </location>
</feature>
<evidence type="ECO:0000313" key="8">
    <source>
        <dbReference type="Proteomes" id="UP000554482"/>
    </source>
</evidence>
<evidence type="ECO:0000256" key="1">
    <source>
        <dbReference type="ARBA" id="ARBA00004167"/>
    </source>
</evidence>
<accession>A0A7J6WZT7</accession>
<evidence type="ECO:0000313" key="7">
    <source>
        <dbReference type="EMBL" id="KAF5202979.1"/>
    </source>
</evidence>
<dbReference type="InterPro" id="IPR004864">
    <property type="entry name" value="LEA_2"/>
</dbReference>
<dbReference type="InterPro" id="IPR044839">
    <property type="entry name" value="NDR1-like"/>
</dbReference>
<evidence type="ECO:0000256" key="5">
    <source>
        <dbReference type="SAM" id="MobiDB-lite"/>
    </source>
</evidence>
<dbReference type="OrthoDB" id="1849707at2759"/>
<dbReference type="GO" id="GO:0098542">
    <property type="term" value="P:defense response to other organism"/>
    <property type="evidence" value="ECO:0007669"/>
    <property type="project" value="InterPro"/>
</dbReference>
<keyword evidence="3" id="KW-1133">Transmembrane helix</keyword>
<reference evidence="7 8" key="1">
    <citation type="submission" date="2020-06" db="EMBL/GenBank/DDBJ databases">
        <title>Transcriptomic and genomic resources for Thalictrum thalictroides and T. hernandezii: Facilitating candidate gene discovery in an emerging model plant lineage.</title>
        <authorList>
            <person name="Arias T."/>
            <person name="Riano-Pachon D.M."/>
            <person name="Di Stilio V.S."/>
        </authorList>
    </citation>
    <scope>NUCLEOTIDE SEQUENCE [LARGE SCALE GENOMIC DNA]</scope>
    <source>
        <strain evidence="8">cv. WT478/WT964</strain>
        <tissue evidence="7">Leaves</tissue>
    </source>
</reference>
<sequence length="246" mass="27508">MADRIHPDQDFSPSPSAQREDDEVPLSLQPPPTKHSHSHSPPVPPPGTYVIQLPKEQIFRYPPPPHLLPKIHKQSPCTHRLFFIIYRPKSPKYSVDNLSIQGFNLTSSSSTVSPKVNVTLSVHNPNSKLSIYYIHGSFISLSLSFSHSAEDVNLCTGVLPVYYQPTKNVTVFKTVLTGSDVILSNNLQSKREIPLRLNLKLPVRIKFGSIKTWTIPIKVRCDTAVDKLTVDASVVSNKCNVDVKPW</sequence>